<dbReference type="EMBL" id="NKXS01005952">
    <property type="protein sequence ID" value="PIN02377.1"/>
    <property type="molecule type" value="Genomic_DNA"/>
</dbReference>
<name>A0A2G9GAR5_9LAMI</name>
<dbReference type="OrthoDB" id="743588at2759"/>
<reference evidence="2" key="1">
    <citation type="journal article" date="2018" name="Gigascience">
        <title>Genome assembly of the Pink Ipe (Handroanthus impetiginosus, Bignoniaceae), a highly valued, ecologically keystone Neotropical timber forest tree.</title>
        <authorList>
            <person name="Silva-Junior O.B."/>
            <person name="Grattapaglia D."/>
            <person name="Novaes E."/>
            <person name="Collevatti R.G."/>
        </authorList>
    </citation>
    <scope>NUCLEOTIDE SEQUENCE [LARGE SCALE GENOMIC DNA]</scope>
    <source>
        <strain evidence="2">cv. UFG-1</strain>
    </source>
</reference>
<evidence type="ECO:0000313" key="2">
    <source>
        <dbReference type="Proteomes" id="UP000231279"/>
    </source>
</evidence>
<accession>A0A2G9GAR5</accession>
<organism evidence="1 2">
    <name type="scientific">Handroanthus impetiginosus</name>
    <dbReference type="NCBI Taxonomy" id="429701"/>
    <lineage>
        <taxon>Eukaryota</taxon>
        <taxon>Viridiplantae</taxon>
        <taxon>Streptophyta</taxon>
        <taxon>Embryophyta</taxon>
        <taxon>Tracheophyta</taxon>
        <taxon>Spermatophyta</taxon>
        <taxon>Magnoliopsida</taxon>
        <taxon>eudicotyledons</taxon>
        <taxon>Gunneridae</taxon>
        <taxon>Pentapetalae</taxon>
        <taxon>asterids</taxon>
        <taxon>lamiids</taxon>
        <taxon>Lamiales</taxon>
        <taxon>Bignoniaceae</taxon>
        <taxon>Crescentiina</taxon>
        <taxon>Tabebuia alliance</taxon>
        <taxon>Handroanthus</taxon>
    </lineage>
</organism>
<comment type="caution">
    <text evidence="1">The sequence shown here is derived from an EMBL/GenBank/DDBJ whole genome shotgun (WGS) entry which is preliminary data.</text>
</comment>
<dbReference type="STRING" id="429701.A0A2G9GAR5"/>
<gene>
    <name evidence="1" type="ORF">CDL12_25106</name>
</gene>
<sequence>MVWSERIRMKSKLKWLALGGLVLSFASILVHLFLAKSSASFVQYGVVTAFTEDLNLIDNPSRKGPGYRRLWGKVNVLEPLQPYANPRSRPYPGNVSELPLLELQLYLMVVSSALIRNETC</sequence>
<evidence type="ECO:0000313" key="1">
    <source>
        <dbReference type="EMBL" id="PIN02377.1"/>
    </source>
</evidence>
<protein>
    <submittedName>
        <fullName evidence="1">Uncharacterized protein</fullName>
    </submittedName>
</protein>
<dbReference type="AlphaFoldDB" id="A0A2G9GAR5"/>
<proteinExistence type="predicted"/>
<keyword evidence="2" id="KW-1185">Reference proteome</keyword>
<dbReference type="Proteomes" id="UP000231279">
    <property type="component" value="Unassembled WGS sequence"/>
</dbReference>